<organism evidence="1 2">
    <name type="scientific">Clitoria ternatea</name>
    <name type="common">Butterfly pea</name>
    <dbReference type="NCBI Taxonomy" id="43366"/>
    <lineage>
        <taxon>Eukaryota</taxon>
        <taxon>Viridiplantae</taxon>
        <taxon>Streptophyta</taxon>
        <taxon>Embryophyta</taxon>
        <taxon>Tracheophyta</taxon>
        <taxon>Spermatophyta</taxon>
        <taxon>Magnoliopsida</taxon>
        <taxon>eudicotyledons</taxon>
        <taxon>Gunneridae</taxon>
        <taxon>Pentapetalae</taxon>
        <taxon>rosids</taxon>
        <taxon>fabids</taxon>
        <taxon>Fabales</taxon>
        <taxon>Fabaceae</taxon>
        <taxon>Papilionoideae</taxon>
        <taxon>50 kb inversion clade</taxon>
        <taxon>NPAAA clade</taxon>
        <taxon>indigoferoid/millettioid clade</taxon>
        <taxon>Phaseoleae</taxon>
        <taxon>Clitoria</taxon>
    </lineage>
</organism>
<accession>A0AAN9I1I9</accession>
<comment type="caution">
    <text evidence="1">The sequence shown here is derived from an EMBL/GenBank/DDBJ whole genome shotgun (WGS) entry which is preliminary data.</text>
</comment>
<evidence type="ECO:0000313" key="1">
    <source>
        <dbReference type="EMBL" id="KAK7264038.1"/>
    </source>
</evidence>
<dbReference type="EMBL" id="JAYKXN010000008">
    <property type="protein sequence ID" value="KAK7264038.1"/>
    <property type="molecule type" value="Genomic_DNA"/>
</dbReference>
<gene>
    <name evidence="1" type="ORF">RJT34_31640</name>
</gene>
<dbReference type="AlphaFoldDB" id="A0AAN9I1I9"/>
<proteinExistence type="predicted"/>
<reference evidence="1 2" key="1">
    <citation type="submission" date="2024-01" db="EMBL/GenBank/DDBJ databases">
        <title>The genomes of 5 underutilized Papilionoideae crops provide insights into root nodulation and disease resistance.</title>
        <authorList>
            <person name="Yuan L."/>
        </authorList>
    </citation>
    <scope>NUCLEOTIDE SEQUENCE [LARGE SCALE GENOMIC DNA]</scope>
    <source>
        <strain evidence="1">LY-2023</strain>
        <tissue evidence="1">Leaf</tissue>
    </source>
</reference>
<dbReference type="Proteomes" id="UP001359559">
    <property type="component" value="Unassembled WGS sequence"/>
</dbReference>
<name>A0AAN9I1I9_CLITE</name>
<sequence>MDSWSIHGFPPHEDMEAVIPDSNGIKSISEQEYRTIVGSVEMQLDVHVCNFSLASKGYNHILTFKKGRNADTYASVFKTIHVNKKAEEELYQQLQVFLRRGRNTQVTCVI</sequence>
<evidence type="ECO:0000313" key="2">
    <source>
        <dbReference type="Proteomes" id="UP001359559"/>
    </source>
</evidence>
<keyword evidence="2" id="KW-1185">Reference proteome</keyword>
<protein>
    <submittedName>
        <fullName evidence="1">Uncharacterized protein</fullName>
    </submittedName>
</protein>